<dbReference type="AlphaFoldDB" id="A0A401TLA3"/>
<name>A0A401TLA3_CHIPU</name>
<dbReference type="Proteomes" id="UP000287033">
    <property type="component" value="Unassembled WGS sequence"/>
</dbReference>
<accession>A0A401TLA3</accession>
<feature type="region of interest" description="Disordered" evidence="1">
    <location>
        <begin position="150"/>
        <end position="213"/>
    </location>
</feature>
<gene>
    <name evidence="2" type="ORF">chiPu_0027296</name>
</gene>
<feature type="non-terminal residue" evidence="2">
    <location>
        <position position="1"/>
    </location>
</feature>
<evidence type="ECO:0000256" key="1">
    <source>
        <dbReference type="SAM" id="MobiDB-lite"/>
    </source>
</evidence>
<sequence>GTGGLGLGDDQGTGGLGLGVGQGTGGLGLGVCQRPREVRIYQKWEFDQRMVVHQTLGGLVRDDVLGPGERGPVCNAPYVPEQRGPTRATMFPWETGVQGVLDRPDQCGLALPQITDQGGASPSTGEWGFARLCARAQGGVSVSAGPWESTQRQFAGQHRMVEDPTVSSPSSEDEVLDVGDSRKAGSLPLVTVRPEASPPPSPPRDCTEIDVVG</sequence>
<evidence type="ECO:0000313" key="2">
    <source>
        <dbReference type="EMBL" id="GCC43398.1"/>
    </source>
</evidence>
<keyword evidence="3" id="KW-1185">Reference proteome</keyword>
<comment type="caution">
    <text evidence="2">The sequence shown here is derived from an EMBL/GenBank/DDBJ whole genome shotgun (WGS) entry which is preliminary data.</text>
</comment>
<dbReference type="EMBL" id="BEZZ01100180">
    <property type="protein sequence ID" value="GCC43398.1"/>
    <property type="molecule type" value="Genomic_DNA"/>
</dbReference>
<proteinExistence type="predicted"/>
<organism evidence="2 3">
    <name type="scientific">Chiloscyllium punctatum</name>
    <name type="common">Brownbanded bambooshark</name>
    <name type="synonym">Hemiscyllium punctatum</name>
    <dbReference type="NCBI Taxonomy" id="137246"/>
    <lineage>
        <taxon>Eukaryota</taxon>
        <taxon>Metazoa</taxon>
        <taxon>Chordata</taxon>
        <taxon>Craniata</taxon>
        <taxon>Vertebrata</taxon>
        <taxon>Chondrichthyes</taxon>
        <taxon>Elasmobranchii</taxon>
        <taxon>Galeomorphii</taxon>
        <taxon>Galeoidea</taxon>
        <taxon>Orectolobiformes</taxon>
        <taxon>Hemiscylliidae</taxon>
        <taxon>Chiloscyllium</taxon>
    </lineage>
</organism>
<protein>
    <submittedName>
        <fullName evidence="2">Uncharacterized protein</fullName>
    </submittedName>
</protein>
<reference evidence="2 3" key="1">
    <citation type="journal article" date="2018" name="Nat. Ecol. Evol.">
        <title>Shark genomes provide insights into elasmobranch evolution and the origin of vertebrates.</title>
        <authorList>
            <person name="Hara Y"/>
            <person name="Yamaguchi K"/>
            <person name="Onimaru K"/>
            <person name="Kadota M"/>
            <person name="Koyanagi M"/>
            <person name="Keeley SD"/>
            <person name="Tatsumi K"/>
            <person name="Tanaka K"/>
            <person name="Motone F"/>
            <person name="Kageyama Y"/>
            <person name="Nozu R"/>
            <person name="Adachi N"/>
            <person name="Nishimura O"/>
            <person name="Nakagawa R"/>
            <person name="Tanegashima C"/>
            <person name="Kiyatake I"/>
            <person name="Matsumoto R"/>
            <person name="Murakumo K"/>
            <person name="Nishida K"/>
            <person name="Terakita A"/>
            <person name="Kuratani S"/>
            <person name="Sato K"/>
            <person name="Hyodo S Kuraku.S."/>
        </authorList>
    </citation>
    <scope>NUCLEOTIDE SEQUENCE [LARGE SCALE GENOMIC DNA]</scope>
</reference>
<evidence type="ECO:0000313" key="3">
    <source>
        <dbReference type="Proteomes" id="UP000287033"/>
    </source>
</evidence>